<keyword evidence="6" id="KW-0411">Iron-sulfur</keyword>
<evidence type="ECO:0000256" key="6">
    <source>
        <dbReference type="ARBA" id="ARBA00023014"/>
    </source>
</evidence>
<feature type="region of interest" description="Disordered" evidence="7">
    <location>
        <begin position="398"/>
        <end position="427"/>
    </location>
</feature>
<keyword evidence="10" id="KW-1185">Reference proteome</keyword>
<evidence type="ECO:0000256" key="2">
    <source>
        <dbReference type="ARBA" id="ARBA00022485"/>
    </source>
</evidence>
<dbReference type="PANTHER" id="PTHR11228:SF34">
    <property type="entry name" value="TUNGSTEN-CONTAINING ALDEHYDE FERREDOXIN OXIDOREDUCTASE COFACTOR MODIFYING PROTEIN"/>
    <property type="match status" value="1"/>
</dbReference>
<sequence>MHPTASATPSRPHPWGRDFHVNPLIVIWEVTRACQLHCLHCRAKAQRHRHPLELTKEEGLRLIDEIAEMDRPLFVLTGGDPLERDDLFDFIRYGTQRGLEVAMTPSATPRVTRDALKRAQQAGLARCAFSLDGSEPEIHDRFRGTRGSYDLTIRALGWLRELQMPTQVNTTVTRHNLHDLPRIADQIESFRPVLWSVFFLVPTGRARAQDMVSAAEAEEVMAWLWEQSKSRPFAIKTTAAPHYRRVILQKQAAEATEDGRGSESAGKHGTGGRDATPEPKRASGPAIRVPNIPAGPDTPRTPRTVNDGNGFVFISHTGDVYPSGFLPVTAGNIRKVRLADIYRTSPVFQALRNPALLKGKCGVCEFKLVCGGSRARAFAMTGDYLESDPACAYVPRVASTSGSRDSGHRDIPGPAFGTHGEDRAYAD</sequence>
<dbReference type="CDD" id="cd21123">
    <property type="entry name" value="SPASM_MftC-like"/>
    <property type="match status" value="1"/>
</dbReference>
<keyword evidence="3" id="KW-0949">S-adenosyl-L-methionine</keyword>
<dbReference type="InterPro" id="IPR050377">
    <property type="entry name" value="Radical_SAM_PqqE_MftC-like"/>
</dbReference>
<dbReference type="SFLD" id="SFLDS00029">
    <property type="entry name" value="Radical_SAM"/>
    <property type="match status" value="1"/>
</dbReference>
<dbReference type="InterPro" id="IPR017200">
    <property type="entry name" value="PqqE-like"/>
</dbReference>
<dbReference type="AlphaFoldDB" id="A0A917NMS4"/>
<dbReference type="PIRSF" id="PIRSF037420">
    <property type="entry name" value="PQQ_syn_pqqE"/>
    <property type="match status" value="1"/>
</dbReference>
<evidence type="ECO:0000313" key="9">
    <source>
        <dbReference type="EMBL" id="GGJ12581.1"/>
    </source>
</evidence>
<dbReference type="SMART" id="SM00729">
    <property type="entry name" value="Elp3"/>
    <property type="match status" value="1"/>
</dbReference>
<dbReference type="GO" id="GO:0051539">
    <property type="term" value="F:4 iron, 4 sulfur cluster binding"/>
    <property type="evidence" value="ECO:0007669"/>
    <property type="project" value="UniProtKB-KW"/>
</dbReference>
<reference evidence="9" key="1">
    <citation type="journal article" date="2014" name="Int. J. Syst. Evol. Microbiol.">
        <title>Complete genome sequence of Corynebacterium casei LMG S-19264T (=DSM 44701T), isolated from a smear-ripened cheese.</title>
        <authorList>
            <consortium name="US DOE Joint Genome Institute (JGI-PGF)"/>
            <person name="Walter F."/>
            <person name="Albersmeier A."/>
            <person name="Kalinowski J."/>
            <person name="Ruckert C."/>
        </authorList>
    </citation>
    <scope>NUCLEOTIDE SEQUENCE</scope>
    <source>
        <strain evidence="9">JCM 18487</strain>
    </source>
</reference>
<dbReference type="InterPro" id="IPR058240">
    <property type="entry name" value="rSAM_sf"/>
</dbReference>
<evidence type="ECO:0000256" key="7">
    <source>
        <dbReference type="SAM" id="MobiDB-lite"/>
    </source>
</evidence>
<organism evidence="9 10">
    <name type="scientific">Alicyclobacillus cellulosilyticus</name>
    <dbReference type="NCBI Taxonomy" id="1003997"/>
    <lineage>
        <taxon>Bacteria</taxon>
        <taxon>Bacillati</taxon>
        <taxon>Bacillota</taxon>
        <taxon>Bacilli</taxon>
        <taxon>Bacillales</taxon>
        <taxon>Alicyclobacillaceae</taxon>
        <taxon>Alicyclobacillus</taxon>
    </lineage>
</organism>
<dbReference type="EMBL" id="BMOY01000046">
    <property type="protein sequence ID" value="GGJ12581.1"/>
    <property type="molecule type" value="Genomic_DNA"/>
</dbReference>
<dbReference type="PROSITE" id="PS51918">
    <property type="entry name" value="RADICAL_SAM"/>
    <property type="match status" value="1"/>
</dbReference>
<keyword evidence="5" id="KW-0408">Iron</keyword>
<dbReference type="InterPro" id="IPR013785">
    <property type="entry name" value="Aldolase_TIM"/>
</dbReference>
<dbReference type="GO" id="GO:0046872">
    <property type="term" value="F:metal ion binding"/>
    <property type="evidence" value="ECO:0007669"/>
    <property type="project" value="UniProtKB-KW"/>
</dbReference>
<evidence type="ECO:0000313" key="10">
    <source>
        <dbReference type="Proteomes" id="UP000637695"/>
    </source>
</evidence>
<evidence type="ECO:0000256" key="4">
    <source>
        <dbReference type="ARBA" id="ARBA00022723"/>
    </source>
</evidence>
<name>A0A917NMS4_9BACL</name>
<dbReference type="Proteomes" id="UP000637695">
    <property type="component" value="Unassembled WGS sequence"/>
</dbReference>
<dbReference type="GO" id="GO:0003824">
    <property type="term" value="F:catalytic activity"/>
    <property type="evidence" value="ECO:0007669"/>
    <property type="project" value="InterPro"/>
</dbReference>
<comment type="cofactor">
    <cofactor evidence="1">
        <name>[4Fe-4S] cluster</name>
        <dbReference type="ChEBI" id="CHEBI:49883"/>
    </cofactor>
</comment>
<comment type="caution">
    <text evidence="9">The sequence shown here is derived from an EMBL/GenBank/DDBJ whole genome shotgun (WGS) entry which is preliminary data.</text>
</comment>
<evidence type="ECO:0000256" key="5">
    <source>
        <dbReference type="ARBA" id="ARBA00023004"/>
    </source>
</evidence>
<dbReference type="NCBIfam" id="TIGR04053">
    <property type="entry name" value="TIGR04053 family radical SAM/SPASM domain-containing protein"/>
    <property type="match status" value="1"/>
</dbReference>
<dbReference type="PANTHER" id="PTHR11228">
    <property type="entry name" value="RADICAL SAM DOMAIN PROTEIN"/>
    <property type="match status" value="1"/>
</dbReference>
<protein>
    <submittedName>
        <fullName evidence="9">Radical SAM protein</fullName>
    </submittedName>
</protein>
<accession>A0A917NMS4</accession>
<proteinExistence type="predicted"/>
<evidence type="ECO:0000259" key="8">
    <source>
        <dbReference type="PROSITE" id="PS51918"/>
    </source>
</evidence>
<keyword evidence="2" id="KW-0004">4Fe-4S</keyword>
<dbReference type="Gene3D" id="3.20.20.70">
    <property type="entry name" value="Aldolase class I"/>
    <property type="match status" value="1"/>
</dbReference>
<reference evidence="9" key="2">
    <citation type="submission" date="2020-09" db="EMBL/GenBank/DDBJ databases">
        <authorList>
            <person name="Sun Q."/>
            <person name="Ohkuma M."/>
        </authorList>
    </citation>
    <scope>NUCLEOTIDE SEQUENCE</scope>
    <source>
        <strain evidence="9">JCM 18487</strain>
    </source>
</reference>
<dbReference type="SFLD" id="SFLDG01386">
    <property type="entry name" value="main_SPASM_domain-containing"/>
    <property type="match status" value="1"/>
</dbReference>
<dbReference type="SFLD" id="SFLDG01067">
    <property type="entry name" value="SPASM/twitch_domain_containing"/>
    <property type="match status" value="1"/>
</dbReference>
<evidence type="ECO:0000256" key="3">
    <source>
        <dbReference type="ARBA" id="ARBA00022691"/>
    </source>
</evidence>
<dbReference type="Pfam" id="PF04055">
    <property type="entry name" value="Radical_SAM"/>
    <property type="match status" value="1"/>
</dbReference>
<dbReference type="InterPro" id="IPR007197">
    <property type="entry name" value="rSAM"/>
</dbReference>
<dbReference type="RefSeq" id="WP_188883174.1">
    <property type="nucleotide sequence ID" value="NZ_BMOY01000046.1"/>
</dbReference>
<dbReference type="InterPro" id="IPR006638">
    <property type="entry name" value="Elp3/MiaA/NifB-like_rSAM"/>
</dbReference>
<evidence type="ECO:0000256" key="1">
    <source>
        <dbReference type="ARBA" id="ARBA00001966"/>
    </source>
</evidence>
<dbReference type="SUPFAM" id="SSF102114">
    <property type="entry name" value="Radical SAM enzymes"/>
    <property type="match status" value="2"/>
</dbReference>
<feature type="domain" description="Radical SAM core" evidence="8">
    <location>
        <begin position="20"/>
        <end position="230"/>
    </location>
</feature>
<feature type="region of interest" description="Disordered" evidence="7">
    <location>
        <begin position="252"/>
        <end position="303"/>
    </location>
</feature>
<keyword evidence="4" id="KW-0479">Metal-binding</keyword>
<gene>
    <name evidence="9" type="ORF">GCM10010885_22450</name>
</gene>
<dbReference type="CDD" id="cd01335">
    <property type="entry name" value="Radical_SAM"/>
    <property type="match status" value="1"/>
</dbReference>